<evidence type="ECO:0000313" key="3">
    <source>
        <dbReference type="Proteomes" id="UP000039865"/>
    </source>
</evidence>
<dbReference type="Proteomes" id="UP000039865">
    <property type="component" value="Unassembled WGS sequence"/>
</dbReference>
<dbReference type="PROSITE" id="PS50003">
    <property type="entry name" value="PH_DOMAIN"/>
    <property type="match status" value="1"/>
</dbReference>
<evidence type="ECO:0000259" key="1">
    <source>
        <dbReference type="PROSITE" id="PS50003"/>
    </source>
</evidence>
<dbReference type="SUPFAM" id="SSF50729">
    <property type="entry name" value="PH domain-like"/>
    <property type="match status" value="1"/>
</dbReference>
<reference evidence="2 3" key="1">
    <citation type="submission" date="2014-06" db="EMBL/GenBank/DDBJ databases">
        <authorList>
            <person name="Swart Estienne"/>
        </authorList>
    </citation>
    <scope>NUCLEOTIDE SEQUENCE [LARGE SCALE GENOMIC DNA]</scope>
    <source>
        <strain evidence="2 3">130c</strain>
    </source>
</reference>
<dbReference type="CDD" id="cd00821">
    <property type="entry name" value="PH"/>
    <property type="match status" value="1"/>
</dbReference>
<dbReference type="Gene3D" id="3.90.1720.10">
    <property type="entry name" value="endopeptidase domain like (from Nostoc punctiforme)"/>
    <property type="match status" value="1"/>
</dbReference>
<dbReference type="InterPro" id="IPR001849">
    <property type="entry name" value="PH_domain"/>
</dbReference>
<proteinExistence type="predicted"/>
<dbReference type="InterPro" id="IPR038765">
    <property type="entry name" value="Papain-like_cys_pep_sf"/>
</dbReference>
<dbReference type="EMBL" id="CCKQ01017078">
    <property type="protein sequence ID" value="CDW88955.1"/>
    <property type="molecule type" value="Genomic_DNA"/>
</dbReference>
<dbReference type="InParanoid" id="A0A078B358"/>
<dbReference type="PANTHER" id="PTHR47112">
    <property type="entry name" value="PX DOMAIN-CONTAINING PROTEIN"/>
    <property type="match status" value="1"/>
</dbReference>
<dbReference type="OrthoDB" id="289113at2759"/>
<dbReference type="PANTHER" id="PTHR47112:SF1">
    <property type="entry name" value="PX DOMAIN-CONTAINING PROTEIN"/>
    <property type="match status" value="1"/>
</dbReference>
<sequence length="458" mass="53741">MSIIKEEEDEQSFANKPRVLINDESSQYGDYGDNAFEEAYQNHLEGQTTEFFEDNFQYDDNFVRTPTIVPGKGQTNNHGIFLELGSREEGSTVSKLSRYCRSDAILESEQYEGYLEKKSPKLLVGWQSRYFVLKERKLYYYKKKELTDKPKGIFNFEMVEVTIKPNVHKKYFKLLMKGVSRVFKFRCKSVDDLNIWIYRLMKTVERSRGYMLKLGIDEKQLSLKSWRFDRISEEQFLRQADIGDVLLFRGNNFGAKITRGFTQSKFGKTIDNKLHSLVDHVALILKFDAEPDELFFLDATSNLIQQCSYSLVFRHLYCDRSEDFLMKLETFIRTVVGNRFEISLKKLFFQRKTVAQDMDKRQFFCSELVTKSYKELGLVETEKSSCRFFPHDFSKDGKIAMTGDNKLGDEMLIEFDEEQIKKDYDQFLVTQQVLLNQLDQTAINSESVQTNSVIQQNQ</sequence>
<dbReference type="Pfam" id="PF00169">
    <property type="entry name" value="PH"/>
    <property type="match status" value="1"/>
</dbReference>
<feature type="domain" description="PH" evidence="1">
    <location>
        <begin position="108"/>
        <end position="205"/>
    </location>
</feature>
<dbReference type="Gene3D" id="2.30.29.30">
    <property type="entry name" value="Pleckstrin-homology domain (PH domain)/Phosphotyrosine-binding domain (PTB)"/>
    <property type="match status" value="1"/>
</dbReference>
<dbReference type="OMA" id="RCIQQHI"/>
<name>A0A078B358_STYLE</name>
<gene>
    <name evidence="2" type="primary">Contig8447.g9011</name>
    <name evidence="2" type="ORF">STYLEM_18082</name>
</gene>
<accession>A0A078B358</accession>
<dbReference type="InterPro" id="IPR011993">
    <property type="entry name" value="PH-like_dom_sf"/>
</dbReference>
<evidence type="ECO:0000313" key="2">
    <source>
        <dbReference type="EMBL" id="CDW88955.1"/>
    </source>
</evidence>
<dbReference type="AlphaFoldDB" id="A0A078B358"/>
<organism evidence="2 3">
    <name type="scientific">Stylonychia lemnae</name>
    <name type="common">Ciliate</name>
    <dbReference type="NCBI Taxonomy" id="5949"/>
    <lineage>
        <taxon>Eukaryota</taxon>
        <taxon>Sar</taxon>
        <taxon>Alveolata</taxon>
        <taxon>Ciliophora</taxon>
        <taxon>Intramacronucleata</taxon>
        <taxon>Spirotrichea</taxon>
        <taxon>Stichotrichia</taxon>
        <taxon>Sporadotrichida</taxon>
        <taxon>Oxytrichidae</taxon>
        <taxon>Stylonychinae</taxon>
        <taxon>Stylonychia</taxon>
    </lineage>
</organism>
<dbReference type="SMART" id="SM00233">
    <property type="entry name" value="PH"/>
    <property type="match status" value="1"/>
</dbReference>
<keyword evidence="3" id="KW-1185">Reference proteome</keyword>
<dbReference type="SUPFAM" id="SSF54001">
    <property type="entry name" value="Cysteine proteinases"/>
    <property type="match status" value="1"/>
</dbReference>
<protein>
    <submittedName>
        <fullName evidence="2">Ph domain-containing protein</fullName>
    </submittedName>
</protein>